<reference evidence="7 8" key="1">
    <citation type="submission" date="2011-06" db="EMBL/GenBank/DDBJ databases">
        <title>The complete genome of Spirochaeta thermophila DSM 6578.</title>
        <authorList>
            <consortium name="US DOE Joint Genome Institute (JGI-PGF)"/>
            <person name="Lucas S."/>
            <person name="Lapidus A."/>
            <person name="Bruce D."/>
            <person name="Goodwin L."/>
            <person name="Pitluck S."/>
            <person name="Peters L."/>
            <person name="Kyrpides N."/>
            <person name="Mavromatis K."/>
            <person name="Ivanova N."/>
            <person name="Mikailova N."/>
            <person name="Pagani I."/>
            <person name="Chertkov O."/>
            <person name="Detter J.C."/>
            <person name="Tapia R."/>
            <person name="Han C."/>
            <person name="Land M."/>
            <person name="Hauser L."/>
            <person name="Markowitz V."/>
            <person name="Cheng J.-F."/>
            <person name="Hugenholtz P."/>
            <person name="Woyke T."/>
            <person name="Wu D."/>
            <person name="Spring S."/>
            <person name="Merkhoffer B."/>
            <person name="Schneider S."/>
            <person name="Klenk H.-P."/>
            <person name="Eisen J.A."/>
        </authorList>
    </citation>
    <scope>NUCLEOTIDE SEQUENCE [LARGE SCALE GENOMIC DNA]</scope>
    <source>
        <strain evidence="8">ATCC 700085 / DSM 6578 / Z-1203</strain>
    </source>
</reference>
<dbReference type="OrthoDB" id="9810538at2"/>
<dbReference type="GO" id="GO:0004540">
    <property type="term" value="F:RNA nuclease activity"/>
    <property type="evidence" value="ECO:0007669"/>
    <property type="project" value="InterPro"/>
</dbReference>
<protein>
    <recommendedName>
        <fullName evidence="9">Nucleotidyltransferase</fullName>
    </recommendedName>
</protein>
<evidence type="ECO:0000256" key="4">
    <source>
        <dbReference type="ARBA" id="ARBA00022741"/>
    </source>
</evidence>
<dbReference type="InterPro" id="IPR051813">
    <property type="entry name" value="HepT_RNase_toxin"/>
</dbReference>
<gene>
    <name evidence="7" type="ordered locus">Spith_1596</name>
</gene>
<dbReference type="Pfam" id="PF01934">
    <property type="entry name" value="HepT-like"/>
    <property type="match status" value="1"/>
</dbReference>
<dbReference type="GO" id="GO:0000166">
    <property type="term" value="F:nucleotide binding"/>
    <property type="evidence" value="ECO:0007669"/>
    <property type="project" value="UniProtKB-KW"/>
</dbReference>
<keyword evidence="4" id="KW-0547">Nucleotide-binding</keyword>
<dbReference type="HOGENOM" id="CLU_142825_3_3_12"/>
<dbReference type="AlphaFoldDB" id="G0GAW1"/>
<dbReference type="KEGG" id="stq:Spith_1596"/>
<organism evidence="7 8">
    <name type="scientific">Winmispira thermophila (strain ATCC 700085 / DSM 6578 / Z-1203)</name>
    <name type="common">Spirochaeta thermophila</name>
    <dbReference type="NCBI Taxonomy" id="869211"/>
    <lineage>
        <taxon>Bacteria</taxon>
        <taxon>Pseudomonadati</taxon>
        <taxon>Spirochaetota</taxon>
        <taxon>Spirochaetia</taxon>
        <taxon>Winmispirales</taxon>
        <taxon>Winmispiraceae</taxon>
        <taxon>Winmispira</taxon>
    </lineage>
</organism>
<comment type="similarity">
    <text evidence="6">Belongs to the HepT RNase toxin family.</text>
</comment>
<name>G0GAW1_WINT7</name>
<keyword evidence="1" id="KW-0597">Phosphoprotein</keyword>
<dbReference type="Proteomes" id="UP000007254">
    <property type="component" value="Chromosome"/>
</dbReference>
<dbReference type="PANTHER" id="PTHR34139">
    <property type="entry name" value="UPF0331 PROTEIN MJ0127"/>
    <property type="match status" value="1"/>
</dbReference>
<accession>G0GAW1</accession>
<evidence type="ECO:0000313" key="7">
    <source>
        <dbReference type="EMBL" id="AEJ61857.1"/>
    </source>
</evidence>
<dbReference type="GO" id="GO:0110001">
    <property type="term" value="C:toxin-antitoxin complex"/>
    <property type="evidence" value="ECO:0007669"/>
    <property type="project" value="InterPro"/>
</dbReference>
<evidence type="ECO:0000256" key="3">
    <source>
        <dbReference type="ARBA" id="ARBA00022722"/>
    </source>
</evidence>
<sequence length="110" mass="13261">MRDSREYLRDMLDAISKIERHRGKGYETFKENELIQVWMLYHLQIIGEAAARVDKDLRARTPFIPWEKIVGMRNLLVHEYFGIDLDEVWYTVEHDIPSLKESLERLLDER</sequence>
<dbReference type="InterPro" id="IPR008201">
    <property type="entry name" value="HepT-like"/>
</dbReference>
<dbReference type="PANTHER" id="PTHR34139:SF1">
    <property type="entry name" value="RNASE MJ1380-RELATED"/>
    <property type="match status" value="1"/>
</dbReference>
<keyword evidence="8" id="KW-1185">Reference proteome</keyword>
<evidence type="ECO:0000256" key="2">
    <source>
        <dbReference type="ARBA" id="ARBA00022649"/>
    </source>
</evidence>
<dbReference type="Gene3D" id="1.20.120.580">
    <property type="entry name" value="bsu32300-like"/>
    <property type="match status" value="1"/>
</dbReference>
<evidence type="ECO:0000256" key="6">
    <source>
        <dbReference type="ARBA" id="ARBA00024207"/>
    </source>
</evidence>
<proteinExistence type="inferred from homology"/>
<keyword evidence="2" id="KW-1277">Toxin-antitoxin system</keyword>
<keyword evidence="3" id="KW-0540">Nuclease</keyword>
<evidence type="ECO:0000256" key="1">
    <source>
        <dbReference type="ARBA" id="ARBA00022553"/>
    </source>
</evidence>
<dbReference type="InterPro" id="IPR037038">
    <property type="entry name" value="HepT-like_sf"/>
</dbReference>
<evidence type="ECO:0008006" key="9">
    <source>
        <dbReference type="Google" id="ProtNLM"/>
    </source>
</evidence>
<evidence type="ECO:0000256" key="5">
    <source>
        <dbReference type="ARBA" id="ARBA00022801"/>
    </source>
</evidence>
<dbReference type="GO" id="GO:0016787">
    <property type="term" value="F:hydrolase activity"/>
    <property type="evidence" value="ECO:0007669"/>
    <property type="project" value="UniProtKB-KW"/>
</dbReference>
<evidence type="ECO:0000313" key="8">
    <source>
        <dbReference type="Proteomes" id="UP000007254"/>
    </source>
</evidence>
<keyword evidence="5" id="KW-0378">Hydrolase</keyword>
<dbReference type="EMBL" id="CP002903">
    <property type="protein sequence ID" value="AEJ61857.1"/>
    <property type="molecule type" value="Genomic_DNA"/>
</dbReference>
<dbReference type="STRING" id="869211.Spith_1596"/>